<dbReference type="PANTHER" id="PTHR11358:SF35">
    <property type="entry name" value="FORMIMIDOYLGLUTAMASE"/>
    <property type="match status" value="1"/>
</dbReference>
<dbReference type="GO" id="GO:0008783">
    <property type="term" value="F:agmatinase activity"/>
    <property type="evidence" value="ECO:0007669"/>
    <property type="project" value="TreeGrafter"/>
</dbReference>
<dbReference type="InterPro" id="IPR006035">
    <property type="entry name" value="Ureohydrolase"/>
</dbReference>
<sequence>MSKQFTWTGRVDPEDGEYAKRWHQIVTTSPQPDNFASLIGFPCDLGVRCNKGRPGAEQGPDAIRAALANMAWHGMDGHIYDRQNTPVGLDLAQAQIKLGEEVERALKEDTKVVVLGGGHETAVGSFTGLLNYLKKDTNASIGIINLDAHFDLRKPGKNGISSGTPFYQIHEMLAQRGQKMKYLCLGISEISNTKALFERSREWDVQYMLDTEIRPHLFHQVTDTIDRFLESCDHLYLSVDLDVLPHWQMPGVSAPAPYGVSLEIIEDIITHLATKKIKWLLSDLVEFSPKHDIDQHGAKTTARLCDKITRAMTGPVR</sequence>
<feature type="binding site" evidence="5">
    <location>
        <position position="242"/>
    </location>
    <ligand>
        <name>Mn(2+)</name>
        <dbReference type="ChEBI" id="CHEBI:29035"/>
        <label>2</label>
    </ligand>
</feature>
<keyword evidence="1 5" id="KW-0479">Metal-binding</keyword>
<dbReference type="Proteomes" id="UP000632498">
    <property type="component" value="Unassembled WGS sequence"/>
</dbReference>
<keyword evidence="2 5" id="KW-0378">Hydrolase</keyword>
<comment type="pathway">
    <text evidence="5">Amino-acid degradation; L-histidine degradation into L-glutamate; L-glutamate from N-formimidoyl-L-glutamate (hydrolase route): step 1/1.</text>
</comment>
<feature type="binding site" evidence="5 7">
    <location>
        <position position="240"/>
    </location>
    <ligand>
        <name>Mn(2+)</name>
        <dbReference type="ChEBI" id="CHEBI:29035"/>
        <label>1</label>
    </ligand>
</feature>
<keyword evidence="10" id="KW-1185">Reference proteome</keyword>
<dbReference type="Gene3D" id="3.40.800.10">
    <property type="entry name" value="Ureohydrolase domain"/>
    <property type="match status" value="1"/>
</dbReference>
<dbReference type="NCBIfam" id="TIGR01227">
    <property type="entry name" value="hutG"/>
    <property type="match status" value="1"/>
</dbReference>
<dbReference type="SUPFAM" id="SSF52768">
    <property type="entry name" value="Arginase/deacetylase"/>
    <property type="match status" value="1"/>
</dbReference>
<feature type="binding site" evidence="5 7">
    <location>
        <position position="151"/>
    </location>
    <ligand>
        <name>Mn(2+)</name>
        <dbReference type="ChEBI" id="CHEBI:29035"/>
        <label>1</label>
    </ligand>
</feature>
<feature type="binding site" evidence="7">
    <location>
        <position position="149"/>
    </location>
    <ligand>
        <name>Mn(2+)</name>
        <dbReference type="ChEBI" id="CHEBI:29035"/>
        <label>1</label>
    </ligand>
</feature>
<evidence type="ECO:0000256" key="4">
    <source>
        <dbReference type="ARBA" id="ARBA00023211"/>
    </source>
</evidence>
<evidence type="ECO:0000256" key="7">
    <source>
        <dbReference type="PIRSR" id="PIRSR036979-1"/>
    </source>
</evidence>
<evidence type="ECO:0000313" key="9">
    <source>
        <dbReference type="EMBL" id="GGF69157.1"/>
    </source>
</evidence>
<gene>
    <name evidence="5 9" type="primary">hutG</name>
    <name evidence="9" type="ORF">GCM10011332_24190</name>
</gene>
<feature type="binding site" evidence="5">
    <location>
        <position position="149"/>
    </location>
    <ligand>
        <name>Mn(2+)</name>
        <dbReference type="ChEBI" id="CHEBI:29035"/>
        <label>2</label>
    </ligand>
</feature>
<dbReference type="PANTHER" id="PTHR11358">
    <property type="entry name" value="ARGINASE/AGMATINASE"/>
    <property type="match status" value="1"/>
</dbReference>
<feature type="binding site" evidence="5 7">
    <location>
        <position position="147"/>
    </location>
    <ligand>
        <name>Mn(2+)</name>
        <dbReference type="ChEBI" id="CHEBI:29035"/>
        <label>1</label>
    </ligand>
</feature>
<evidence type="ECO:0000256" key="5">
    <source>
        <dbReference type="HAMAP-Rule" id="MF_00737"/>
    </source>
</evidence>
<dbReference type="Pfam" id="PF00491">
    <property type="entry name" value="Arginase"/>
    <property type="match status" value="1"/>
</dbReference>
<proteinExistence type="inferred from homology"/>
<dbReference type="EMBL" id="BMHV01000017">
    <property type="protein sequence ID" value="GGF69157.1"/>
    <property type="molecule type" value="Genomic_DNA"/>
</dbReference>
<dbReference type="HAMAP" id="MF_00737">
    <property type="entry name" value="Formimidoylglutam"/>
    <property type="match status" value="1"/>
</dbReference>
<evidence type="ECO:0000256" key="3">
    <source>
        <dbReference type="ARBA" id="ARBA00022808"/>
    </source>
</evidence>
<keyword evidence="4 5" id="KW-0464">Manganese</keyword>
<comment type="catalytic activity">
    <reaction evidence="5">
        <text>N-formimidoyl-L-glutamate + H2O = formamide + L-glutamate</text>
        <dbReference type="Rhea" id="RHEA:22492"/>
        <dbReference type="ChEBI" id="CHEBI:15377"/>
        <dbReference type="ChEBI" id="CHEBI:16397"/>
        <dbReference type="ChEBI" id="CHEBI:29985"/>
        <dbReference type="ChEBI" id="CHEBI:58928"/>
        <dbReference type="EC" id="3.5.3.8"/>
    </reaction>
</comment>
<dbReference type="PIRSF" id="PIRSF036979">
    <property type="entry name" value="Arginase"/>
    <property type="match status" value="1"/>
</dbReference>
<feature type="binding site" evidence="5">
    <location>
        <position position="240"/>
    </location>
    <ligand>
        <name>Mn(2+)</name>
        <dbReference type="ChEBI" id="CHEBI:29035"/>
        <label>2</label>
    </ligand>
</feature>
<evidence type="ECO:0000256" key="1">
    <source>
        <dbReference type="ARBA" id="ARBA00022723"/>
    </source>
</evidence>
<evidence type="ECO:0000256" key="6">
    <source>
        <dbReference type="NCBIfam" id="TIGR01227"/>
    </source>
</evidence>
<name>A0A917C2J1_9PROT</name>
<dbReference type="InterPro" id="IPR023696">
    <property type="entry name" value="Ureohydrolase_dom_sf"/>
</dbReference>
<reference evidence="9" key="2">
    <citation type="submission" date="2020-09" db="EMBL/GenBank/DDBJ databases">
        <authorList>
            <person name="Sun Q."/>
            <person name="Zhou Y."/>
        </authorList>
    </citation>
    <scope>NUCLEOTIDE SEQUENCE</scope>
    <source>
        <strain evidence="9">CGMCC 1.15254</strain>
    </source>
</reference>
<dbReference type="EC" id="3.5.3.8" evidence="5 6"/>
<dbReference type="GO" id="GO:0033389">
    <property type="term" value="P:putrescine biosynthetic process from arginine, via agmatine"/>
    <property type="evidence" value="ECO:0007669"/>
    <property type="project" value="TreeGrafter"/>
</dbReference>
<evidence type="ECO:0000256" key="8">
    <source>
        <dbReference type="PROSITE-ProRule" id="PRU00742"/>
    </source>
</evidence>
<comment type="cofactor">
    <cofactor evidence="5 7">
        <name>Mn(2+)</name>
        <dbReference type="ChEBI" id="CHEBI:29035"/>
    </cofactor>
    <text evidence="5 7">Binds 2 manganese ions per subunit.</text>
</comment>
<dbReference type="AlphaFoldDB" id="A0A917C2J1"/>
<dbReference type="CDD" id="cd09988">
    <property type="entry name" value="Formimidoylglutamase"/>
    <property type="match status" value="1"/>
</dbReference>
<feature type="binding site" evidence="5">
    <location>
        <position position="147"/>
    </location>
    <ligand>
        <name>Mn(2+)</name>
        <dbReference type="ChEBI" id="CHEBI:29035"/>
        <label>2</label>
    </ligand>
</feature>
<organism evidence="9 10">
    <name type="scientific">Terasakiella brassicae</name>
    <dbReference type="NCBI Taxonomy" id="1634917"/>
    <lineage>
        <taxon>Bacteria</taxon>
        <taxon>Pseudomonadati</taxon>
        <taxon>Pseudomonadota</taxon>
        <taxon>Alphaproteobacteria</taxon>
        <taxon>Rhodospirillales</taxon>
        <taxon>Terasakiellaceae</taxon>
        <taxon>Terasakiella</taxon>
    </lineage>
</organism>
<keyword evidence="3 5" id="KW-0369">Histidine metabolism</keyword>
<dbReference type="InterPro" id="IPR005923">
    <property type="entry name" value="HutG"/>
</dbReference>
<dbReference type="RefSeq" id="WP_188665518.1">
    <property type="nucleotide sequence ID" value="NZ_BMHV01000017.1"/>
</dbReference>
<comment type="caution">
    <text evidence="9">The sequence shown here is derived from an EMBL/GenBank/DDBJ whole genome shotgun (WGS) entry which is preliminary data.</text>
</comment>
<dbReference type="GO" id="GO:0050415">
    <property type="term" value="F:formimidoylglutamase activity"/>
    <property type="evidence" value="ECO:0007669"/>
    <property type="project" value="UniProtKB-UniRule"/>
</dbReference>
<dbReference type="PROSITE" id="PS51409">
    <property type="entry name" value="ARGINASE_2"/>
    <property type="match status" value="1"/>
</dbReference>
<dbReference type="GO" id="GO:0030145">
    <property type="term" value="F:manganese ion binding"/>
    <property type="evidence" value="ECO:0007669"/>
    <property type="project" value="UniProtKB-UniRule"/>
</dbReference>
<reference evidence="9" key="1">
    <citation type="journal article" date="2014" name="Int. J. Syst. Evol. Microbiol.">
        <title>Complete genome sequence of Corynebacterium casei LMG S-19264T (=DSM 44701T), isolated from a smear-ripened cheese.</title>
        <authorList>
            <consortium name="US DOE Joint Genome Institute (JGI-PGF)"/>
            <person name="Walter F."/>
            <person name="Albersmeier A."/>
            <person name="Kalinowski J."/>
            <person name="Ruckert C."/>
        </authorList>
    </citation>
    <scope>NUCLEOTIDE SEQUENCE</scope>
    <source>
        <strain evidence="9">CGMCC 1.15254</strain>
    </source>
</reference>
<evidence type="ECO:0000313" key="10">
    <source>
        <dbReference type="Proteomes" id="UP000632498"/>
    </source>
</evidence>
<comment type="function">
    <text evidence="5">Catalyzes the conversion of N-formimidoyl-L-glutamate to L-glutamate and formamide.</text>
</comment>
<evidence type="ECO:0000256" key="2">
    <source>
        <dbReference type="ARBA" id="ARBA00022801"/>
    </source>
</evidence>
<feature type="binding site" evidence="7">
    <location>
        <position position="242"/>
    </location>
    <ligand>
        <name>Mn(2+)</name>
        <dbReference type="ChEBI" id="CHEBI:29035"/>
        <label>1</label>
    </ligand>
</feature>
<accession>A0A917C2J1</accession>
<dbReference type="GO" id="GO:0019556">
    <property type="term" value="P:L-histidine catabolic process to glutamate and formamide"/>
    <property type="evidence" value="ECO:0007669"/>
    <property type="project" value="UniProtKB-UniRule"/>
</dbReference>
<feature type="binding site" evidence="5 7">
    <location>
        <position position="119"/>
    </location>
    <ligand>
        <name>Mn(2+)</name>
        <dbReference type="ChEBI" id="CHEBI:29035"/>
        <label>1</label>
    </ligand>
</feature>
<comment type="similarity">
    <text evidence="5 8">Belongs to the arginase family.</text>
</comment>
<protein>
    <recommendedName>
        <fullName evidence="5 6">Formimidoylglutamase</fullName>
        <ecNumber evidence="5 6">3.5.3.8</ecNumber>
    </recommendedName>
    <alternativeName>
        <fullName evidence="5">Formiminoglutamase</fullName>
    </alternativeName>
    <alternativeName>
        <fullName evidence="5">Formiminoglutamate hydrolase</fullName>
    </alternativeName>
</protein>